<protein>
    <recommendedName>
        <fullName evidence="3">Oxidoreductase</fullName>
    </recommendedName>
</protein>
<dbReference type="AlphaFoldDB" id="A0A3M6QYN3"/>
<evidence type="ECO:0000313" key="2">
    <source>
        <dbReference type="Proteomes" id="UP000278006"/>
    </source>
</evidence>
<proteinExistence type="predicted"/>
<name>A0A3M6QYN3_9BURK</name>
<evidence type="ECO:0000313" key="1">
    <source>
        <dbReference type="EMBL" id="RMX08134.1"/>
    </source>
</evidence>
<comment type="caution">
    <text evidence="1">The sequence shown here is derived from an EMBL/GenBank/DDBJ whole genome shotgun (WGS) entry which is preliminary data.</text>
</comment>
<keyword evidence="2" id="KW-1185">Reference proteome</keyword>
<dbReference type="EMBL" id="RDQO01000001">
    <property type="protein sequence ID" value="RMX08134.1"/>
    <property type="molecule type" value="Genomic_DNA"/>
</dbReference>
<evidence type="ECO:0008006" key="3">
    <source>
        <dbReference type="Google" id="ProtNLM"/>
    </source>
</evidence>
<gene>
    <name evidence="1" type="ORF">D8I35_03140</name>
</gene>
<dbReference type="OrthoDB" id="342114at2"/>
<dbReference type="Proteomes" id="UP000278006">
    <property type="component" value="Unassembled WGS sequence"/>
</dbReference>
<organism evidence="1 2">
    <name type="scientific">Corticibacter populi</name>
    <dbReference type="NCBI Taxonomy" id="1550736"/>
    <lineage>
        <taxon>Bacteria</taxon>
        <taxon>Pseudomonadati</taxon>
        <taxon>Pseudomonadota</taxon>
        <taxon>Betaproteobacteria</taxon>
        <taxon>Burkholderiales</taxon>
        <taxon>Comamonadaceae</taxon>
        <taxon>Corticibacter</taxon>
    </lineage>
</organism>
<reference evidence="1 2" key="1">
    <citation type="submission" date="2018-10" db="EMBL/GenBank/DDBJ databases">
        <title>Draft genome of Cortibacter populi DSM10536.</title>
        <authorList>
            <person name="Bernier A.-M."/>
            <person name="Bernard K."/>
        </authorList>
    </citation>
    <scope>NUCLEOTIDE SEQUENCE [LARGE SCALE GENOMIC DNA]</scope>
    <source>
        <strain evidence="1 2">DSM 105136</strain>
    </source>
</reference>
<accession>A0A3M6QYN3</accession>
<sequence length="149" mass="16205">MLNELSYKLLVRPGSTGSTSTTARTSADFHIDGESLLRTIVKQHGGHGDFMGALVRGYPESQADVARQLTLQGAPESDSGRVLLYICPECGDIGCGAYSVKVSRDQRTYTWGDFAYENGYENPRLLETVGPFVFEAIQYETAVESASAL</sequence>